<dbReference type="GeneID" id="30016093"/>
<evidence type="ECO:0000313" key="1">
    <source>
        <dbReference type="EMBL" id="OAP53904.1"/>
    </source>
</evidence>
<protein>
    <submittedName>
        <fullName evidence="1">Uncharacterized protein</fullName>
    </submittedName>
</protein>
<dbReference type="EMBL" id="LVYI01000018">
    <property type="protein sequence ID" value="OAP53904.1"/>
    <property type="molecule type" value="Genomic_DNA"/>
</dbReference>
<keyword evidence="2" id="KW-1185">Reference proteome</keyword>
<dbReference type="Proteomes" id="UP000078343">
    <property type="component" value="Unassembled WGS sequence"/>
</dbReference>
<reference evidence="1 2" key="1">
    <citation type="submission" date="2016-04" db="EMBL/GenBank/DDBJ databases">
        <title>Draft genome of Fonsecaea erecta CBS 125763.</title>
        <authorList>
            <person name="Weiss V.A."/>
            <person name="Vicente V.A."/>
            <person name="Raittz R.T."/>
            <person name="Moreno L.F."/>
            <person name="De Souza E.M."/>
            <person name="Pedrosa F.O."/>
            <person name="Steffens M.B."/>
            <person name="Faoro H."/>
            <person name="Tadra-Sfeir M.Z."/>
            <person name="Najafzadeh M.J."/>
            <person name="Felipe M.S."/>
            <person name="Teixeira M."/>
            <person name="Sun J."/>
            <person name="Xi L."/>
            <person name="Gomes R."/>
            <person name="De Azevedo C.M."/>
            <person name="Salgado C.G."/>
            <person name="Da Silva M.B."/>
            <person name="Nascimento M.F."/>
            <person name="Queiroz-Telles F."/>
            <person name="Attili D.S."/>
            <person name="Gorbushina A."/>
        </authorList>
    </citation>
    <scope>NUCLEOTIDE SEQUENCE [LARGE SCALE GENOMIC DNA]</scope>
    <source>
        <strain evidence="1 2">CBS 125763</strain>
    </source>
</reference>
<comment type="caution">
    <text evidence="1">The sequence shown here is derived from an EMBL/GenBank/DDBJ whole genome shotgun (WGS) entry which is preliminary data.</text>
</comment>
<dbReference type="AlphaFoldDB" id="A0A178Z2I4"/>
<dbReference type="RefSeq" id="XP_018687271.1">
    <property type="nucleotide sequence ID" value="XM_018843430.1"/>
</dbReference>
<organism evidence="1 2">
    <name type="scientific">Fonsecaea erecta</name>
    <dbReference type="NCBI Taxonomy" id="1367422"/>
    <lineage>
        <taxon>Eukaryota</taxon>
        <taxon>Fungi</taxon>
        <taxon>Dikarya</taxon>
        <taxon>Ascomycota</taxon>
        <taxon>Pezizomycotina</taxon>
        <taxon>Eurotiomycetes</taxon>
        <taxon>Chaetothyriomycetidae</taxon>
        <taxon>Chaetothyriales</taxon>
        <taxon>Herpotrichiellaceae</taxon>
        <taxon>Fonsecaea</taxon>
    </lineage>
</organism>
<name>A0A178Z2I4_9EURO</name>
<accession>A0A178Z2I4</accession>
<evidence type="ECO:0000313" key="2">
    <source>
        <dbReference type="Proteomes" id="UP000078343"/>
    </source>
</evidence>
<proteinExistence type="predicted"/>
<gene>
    <name evidence="1" type="ORF">AYL99_11926</name>
</gene>
<sequence length="113" mass="12533">MVEQNVVEEEDTAPRLRMMNQSLSRHDTVEKAMKHGSGRNTWAAGLQKLLGSDIEAAFRQYAREKFGHPDVVPQVTELIDAEVANWKSVSSRRALTTGTLGRARLDIGVVTEA</sequence>